<gene>
    <name evidence="3" type="ORF">CPT_Pookie18</name>
</gene>
<accession>A0A0A0RVH6</accession>
<sequence length="417" mass="48720">MASIKMGDDFYQDEKGRTYKQNKSTQYKRVYQDSKYLGQGMWKDTKDRLYKADKSTNWQRQYNVSKNKGNSYTQIGDNQYEQANGGIFSFETGLYKENGVEKYGQHRVYNDPRKKLEDDINKTYDSQLADYRMKRDKAKKEVEGQKKQVGQQFYDQKNAADVVSQQNAQKLREMMAANGLTKTGENVSASVAQGNTRQNALNTLSKEESSQQGQLDQRITEIMDPAQEKSIEAARAEALTQGKQWAEDQFQQQKNNWQNQQFQNMQFQWQQQQANQQQSNWQKQFDATNSQWNQSFQQGNSQWQQQFNAQNSQWQKQFESSNSQFNQTLAFQKQQWKEQNATNKSQWQAEQDWRKYTYNNMSASEKAQLDWNKKQFGDEMAWRQYELNYNGNIAMSQAQAQASAYAGMDGSSSGFLG</sequence>
<dbReference type="OrthoDB" id="4310at10239"/>
<dbReference type="RefSeq" id="YP_009152817.1">
    <property type="nucleotide sequence ID" value="NC_027394.1"/>
</dbReference>
<keyword evidence="4" id="KW-1185">Reference proteome</keyword>
<protein>
    <submittedName>
        <fullName evidence="3">Uncharacterized protein</fullName>
    </submittedName>
</protein>
<feature type="compositionally biased region" description="Basic and acidic residues" evidence="2">
    <location>
        <begin position="1"/>
        <end position="17"/>
    </location>
</feature>
<feature type="coiled-coil region" evidence="1">
    <location>
        <begin position="121"/>
        <end position="148"/>
    </location>
</feature>
<feature type="region of interest" description="Disordered" evidence="2">
    <location>
        <begin position="1"/>
        <end position="25"/>
    </location>
</feature>
<evidence type="ECO:0000256" key="2">
    <source>
        <dbReference type="SAM" id="MobiDB-lite"/>
    </source>
</evidence>
<dbReference type="Proteomes" id="UP000030209">
    <property type="component" value="Segment"/>
</dbReference>
<organism evidence="3 4">
    <name type="scientific">Bacillus phage Pookie</name>
    <dbReference type="NCBI Taxonomy" id="1540093"/>
    <lineage>
        <taxon>Viruses</taxon>
        <taxon>Duplodnaviria</taxon>
        <taxon>Heunggongvirae</taxon>
        <taxon>Uroviricota</taxon>
        <taxon>Caudoviricetes</taxon>
        <taxon>Pagevirus</taxon>
        <taxon>Pagevirus pookie</taxon>
    </lineage>
</organism>
<keyword evidence="1" id="KW-0175">Coiled coil</keyword>
<evidence type="ECO:0000313" key="3">
    <source>
        <dbReference type="EMBL" id="AIW03703.1"/>
    </source>
</evidence>
<reference evidence="3 4" key="1">
    <citation type="journal article" date="2015" name="Genome Announc.">
        <title>Complete Genome of Bacillus megaterium Podophage Pookie.</title>
        <authorList>
            <person name="Ladzekpo T.N."/>
            <person name="DeCrescenzo A.J."/>
            <person name="Hernandez A.C."/>
            <person name="Kuty Everett G.F."/>
        </authorList>
    </citation>
    <scope>NUCLEOTIDE SEQUENCE [LARGE SCALE GENOMIC DNA]</scope>
</reference>
<name>A0A0A0RVH6_9CAUD</name>
<dbReference type="EMBL" id="KM236248">
    <property type="protein sequence ID" value="AIW03703.1"/>
    <property type="molecule type" value="Genomic_DNA"/>
</dbReference>
<dbReference type="GeneID" id="24608774"/>
<evidence type="ECO:0000313" key="4">
    <source>
        <dbReference type="Proteomes" id="UP000030209"/>
    </source>
</evidence>
<evidence type="ECO:0000256" key="1">
    <source>
        <dbReference type="SAM" id="Coils"/>
    </source>
</evidence>
<proteinExistence type="predicted"/>
<dbReference type="KEGG" id="vg:24608774"/>